<keyword evidence="2" id="KW-1185">Reference proteome</keyword>
<evidence type="ECO:0000313" key="2">
    <source>
        <dbReference type="Proteomes" id="UP001186974"/>
    </source>
</evidence>
<dbReference type="Proteomes" id="UP001186974">
    <property type="component" value="Unassembled WGS sequence"/>
</dbReference>
<gene>
    <name evidence="1" type="ORF">LTS18_014707</name>
</gene>
<accession>A0ACC3CV20</accession>
<protein>
    <submittedName>
        <fullName evidence="1">Uncharacterized protein</fullName>
    </submittedName>
</protein>
<feature type="non-terminal residue" evidence="1">
    <location>
        <position position="214"/>
    </location>
</feature>
<name>A0ACC3CV20_9PEZI</name>
<sequence length="214" mass="24181">MPILWDHLVKSDVQLSVVSLPWFLSLYINSMPLVFAFRVLDCFFLEGPKVLFQIGLAILRINGEELLDASDDGAFISVLKSYFSKLDESAHPKSENPKLRAVTRFQELMVVAFKEFAAITQSTISDLRAKHKDAVLDSIETFAKRTSIRNLGPDSKRLSVNDLGLLYDRFYAVLLERESRQQMIKREEERKAKASKLRANEIVTGIAGSTAVEV</sequence>
<reference evidence="1" key="1">
    <citation type="submission" date="2024-09" db="EMBL/GenBank/DDBJ databases">
        <title>Black Yeasts Isolated from many extreme environments.</title>
        <authorList>
            <person name="Coleine C."/>
            <person name="Stajich J.E."/>
            <person name="Selbmann L."/>
        </authorList>
    </citation>
    <scope>NUCLEOTIDE SEQUENCE</scope>
    <source>
        <strain evidence="1">CCFEE 5737</strain>
    </source>
</reference>
<organism evidence="1 2">
    <name type="scientific">Coniosporium uncinatum</name>
    <dbReference type="NCBI Taxonomy" id="93489"/>
    <lineage>
        <taxon>Eukaryota</taxon>
        <taxon>Fungi</taxon>
        <taxon>Dikarya</taxon>
        <taxon>Ascomycota</taxon>
        <taxon>Pezizomycotina</taxon>
        <taxon>Dothideomycetes</taxon>
        <taxon>Dothideomycetes incertae sedis</taxon>
        <taxon>Coniosporium</taxon>
    </lineage>
</organism>
<proteinExistence type="predicted"/>
<evidence type="ECO:0000313" key="1">
    <source>
        <dbReference type="EMBL" id="KAK3045044.1"/>
    </source>
</evidence>
<dbReference type="EMBL" id="JAWDJW010011095">
    <property type="protein sequence ID" value="KAK3045044.1"/>
    <property type="molecule type" value="Genomic_DNA"/>
</dbReference>
<comment type="caution">
    <text evidence="1">The sequence shown here is derived from an EMBL/GenBank/DDBJ whole genome shotgun (WGS) entry which is preliminary data.</text>
</comment>